<comment type="caution">
    <text evidence="1">The sequence shown here is derived from an EMBL/GenBank/DDBJ whole genome shotgun (WGS) entry which is preliminary data.</text>
</comment>
<keyword evidence="2" id="KW-1185">Reference proteome</keyword>
<organism evidence="1 2">
    <name type="scientific">Inconstantimicrobium mannanitabidum</name>
    <dbReference type="NCBI Taxonomy" id="1604901"/>
    <lineage>
        <taxon>Bacteria</taxon>
        <taxon>Bacillati</taxon>
        <taxon>Bacillota</taxon>
        <taxon>Clostridia</taxon>
        <taxon>Eubacteriales</taxon>
        <taxon>Clostridiaceae</taxon>
        <taxon>Inconstantimicrobium</taxon>
    </lineage>
</organism>
<name>A0ACB5RDG9_9CLOT</name>
<accession>A0ACB5RDG9</accession>
<protein>
    <submittedName>
        <fullName evidence="1">Tryptophan synthase alpha chain</fullName>
    </submittedName>
</protein>
<sequence length="259" mass="28953">MNRIDQVFDRLKVRKEKALIPFITCGDLSIEDTAELVVKLEASGANIVEIGVPFSDPLADGKVIQESYSRALKNGTKVKDVFRCVELIRKKSQVPVILMIYFNVVFCRGVDLFLQEAKKNGVDGIIIPDLPLEERKEIIESCENNCVYLIPLVAPTSKERIKSITQGTKGFVYCVSSNGITGERSQLNKEVNEYLDTVKELVEIPICLGFGISSREVVKEVKAYCDGVIVGSAVVKRMVKSKKEVCSFLEELREELDLK</sequence>
<evidence type="ECO:0000313" key="2">
    <source>
        <dbReference type="Proteomes" id="UP001058074"/>
    </source>
</evidence>
<proteinExistence type="predicted"/>
<dbReference type="Proteomes" id="UP001058074">
    <property type="component" value="Unassembled WGS sequence"/>
</dbReference>
<evidence type="ECO:0000313" key="1">
    <source>
        <dbReference type="EMBL" id="GKX67313.1"/>
    </source>
</evidence>
<reference evidence="1" key="1">
    <citation type="journal article" date="2025" name="Int. J. Syst. Evol. Microbiol.">
        <title>Inconstantimicrobium mannanitabidum sp. nov., a novel member of the family Clostridiaceae isolated from anoxic soil under the treatment of reductive soil disinfestation.</title>
        <authorList>
            <person name="Ueki A."/>
            <person name="Tonouchi A."/>
            <person name="Honma S."/>
            <person name="Kaku N."/>
            <person name="Ueki K."/>
        </authorList>
    </citation>
    <scope>NUCLEOTIDE SEQUENCE</scope>
    <source>
        <strain evidence="1">TW13</strain>
    </source>
</reference>
<dbReference type="EMBL" id="BROD01000001">
    <property type="protein sequence ID" value="GKX67313.1"/>
    <property type="molecule type" value="Genomic_DNA"/>
</dbReference>
<gene>
    <name evidence="1" type="primary">trpA</name>
    <name evidence="1" type="ORF">rsdtw13_25710</name>
</gene>